<name>W2CA39_9BACT</name>
<dbReference type="GO" id="GO:0008757">
    <property type="term" value="F:S-adenosylmethionine-dependent methyltransferase activity"/>
    <property type="evidence" value="ECO:0007669"/>
    <property type="project" value="InterPro"/>
</dbReference>
<dbReference type="Gene3D" id="3.40.50.150">
    <property type="entry name" value="Vaccinia Virus protein VP39"/>
    <property type="match status" value="1"/>
</dbReference>
<evidence type="ECO:0000256" key="1">
    <source>
        <dbReference type="ARBA" id="ARBA00022603"/>
    </source>
</evidence>
<evidence type="ECO:0000313" key="5">
    <source>
        <dbReference type="EMBL" id="ETK04010.1"/>
    </source>
</evidence>
<evidence type="ECO:0000256" key="2">
    <source>
        <dbReference type="ARBA" id="ARBA00022679"/>
    </source>
</evidence>
<evidence type="ECO:0000313" key="6">
    <source>
        <dbReference type="Proteomes" id="UP000018872"/>
    </source>
</evidence>
<accession>W2CA39</accession>
<protein>
    <recommendedName>
        <fullName evidence="4">Methyltransferase type 11 domain-containing protein</fullName>
    </recommendedName>
</protein>
<dbReference type="EMBL" id="AYYC01000709">
    <property type="protein sequence ID" value="ETK04010.1"/>
    <property type="molecule type" value="Genomic_DNA"/>
</dbReference>
<dbReference type="AlphaFoldDB" id="W2CA39"/>
<dbReference type="PANTHER" id="PTHR43464">
    <property type="entry name" value="METHYLTRANSFERASE"/>
    <property type="match status" value="1"/>
</dbReference>
<dbReference type="InterPro" id="IPR029063">
    <property type="entry name" value="SAM-dependent_MTases_sf"/>
</dbReference>
<evidence type="ECO:0000259" key="4">
    <source>
        <dbReference type="Pfam" id="PF08241"/>
    </source>
</evidence>
<dbReference type="Pfam" id="PF08241">
    <property type="entry name" value="Methyltransf_11"/>
    <property type="match status" value="1"/>
</dbReference>
<gene>
    <name evidence="5" type="ORF">T229_11235</name>
</gene>
<keyword evidence="1" id="KW-0489">Methyltransferase</keyword>
<dbReference type="PATRIC" id="fig|1410950.3.peg.1660"/>
<proteinExistence type="predicted"/>
<dbReference type="InterPro" id="IPR013216">
    <property type="entry name" value="Methyltransf_11"/>
</dbReference>
<dbReference type="GO" id="GO:0032259">
    <property type="term" value="P:methylation"/>
    <property type="evidence" value="ECO:0007669"/>
    <property type="project" value="UniProtKB-KW"/>
</dbReference>
<dbReference type="PANTHER" id="PTHR43464:SF19">
    <property type="entry name" value="UBIQUINONE BIOSYNTHESIS O-METHYLTRANSFERASE, MITOCHONDRIAL"/>
    <property type="match status" value="1"/>
</dbReference>
<evidence type="ECO:0000256" key="3">
    <source>
        <dbReference type="ARBA" id="ARBA00022691"/>
    </source>
</evidence>
<organism evidence="5 6">
    <name type="scientific">Tannerella sp. oral taxon BU063 isolate Cell 5</name>
    <dbReference type="NCBI Taxonomy" id="1410950"/>
    <lineage>
        <taxon>Bacteria</taxon>
        <taxon>Pseudomonadati</taxon>
        <taxon>Bacteroidota</taxon>
        <taxon>Bacteroidia</taxon>
        <taxon>Bacteroidales</taxon>
        <taxon>Tannerellaceae</taxon>
        <taxon>Tannerella</taxon>
    </lineage>
</organism>
<keyword evidence="3" id="KW-0949">S-adenosyl-L-methionine</keyword>
<sequence>MIFVGSGDFVRQGLQQRDTIIRCTDLKPDATMLDVGSGIGRLAVAMTGYLTAEGRFEGFDVVKKGVDWCQKHITRRYPNFVFTHIDLKNDLYNLSTETAARDFVFPYTHDRFDVVTLFSVFSHMIPDDIDHYLSEIRRVLKPGGRCVATFFILDDVALKHIAEGRTGEFNFPYRRAGYAYLDEKVKEANVAYEKDFLLSMIARNGLLCDALEPGLWSDNTRSTDQFQDLVVLRKP</sequence>
<dbReference type="CDD" id="cd02440">
    <property type="entry name" value="AdoMet_MTases"/>
    <property type="match status" value="1"/>
</dbReference>
<keyword evidence="2" id="KW-0808">Transferase</keyword>
<comment type="caution">
    <text evidence="5">The sequence shown here is derived from an EMBL/GenBank/DDBJ whole genome shotgun (WGS) entry which is preliminary data.</text>
</comment>
<dbReference type="Proteomes" id="UP000018872">
    <property type="component" value="Unassembled WGS sequence"/>
</dbReference>
<reference evidence="5 6" key="1">
    <citation type="submission" date="2013-11" db="EMBL/GenBank/DDBJ databases">
        <title>Single cell genomics of uncultured Tannerella BU063 (oral taxon 286).</title>
        <authorList>
            <person name="Beall C.J."/>
            <person name="Campbell A.G."/>
            <person name="Griffen A.L."/>
            <person name="Podar M."/>
            <person name="Leys E.J."/>
        </authorList>
    </citation>
    <scope>NUCLEOTIDE SEQUENCE [LARGE SCALE GENOMIC DNA]</scope>
    <source>
        <strain evidence="5">Cell 5</strain>
    </source>
</reference>
<dbReference type="SUPFAM" id="SSF53335">
    <property type="entry name" value="S-adenosyl-L-methionine-dependent methyltransferases"/>
    <property type="match status" value="1"/>
</dbReference>
<feature type="domain" description="Methyltransferase type 11" evidence="4">
    <location>
        <begin position="33"/>
        <end position="147"/>
    </location>
</feature>